<evidence type="ECO:0000256" key="3">
    <source>
        <dbReference type="ARBA" id="ARBA00023125"/>
    </source>
</evidence>
<dbReference type="InterPro" id="IPR036388">
    <property type="entry name" value="WH-like_DNA-bd_sf"/>
</dbReference>
<dbReference type="RefSeq" id="WP_343844574.1">
    <property type="nucleotide sequence ID" value="NZ_BAAAEI010000010.1"/>
</dbReference>
<reference evidence="7" key="1">
    <citation type="journal article" date="2019" name="Int. J. Syst. Evol. Microbiol.">
        <title>The Global Catalogue of Microorganisms (GCM) 10K type strain sequencing project: providing services to taxonomists for standard genome sequencing and annotation.</title>
        <authorList>
            <consortium name="The Broad Institute Genomics Platform"/>
            <consortium name="The Broad Institute Genome Sequencing Center for Infectious Disease"/>
            <person name="Wu L."/>
            <person name="Ma J."/>
        </authorList>
    </citation>
    <scope>NUCLEOTIDE SEQUENCE [LARGE SCALE GENOMIC DNA]</scope>
    <source>
        <strain evidence="7">JCM 13378</strain>
    </source>
</reference>
<dbReference type="InterPro" id="IPR005119">
    <property type="entry name" value="LysR_subst-bd"/>
</dbReference>
<gene>
    <name evidence="6" type="ORF">GCM10009092_19580</name>
</gene>
<dbReference type="SUPFAM" id="SSF53850">
    <property type="entry name" value="Periplasmic binding protein-like II"/>
    <property type="match status" value="1"/>
</dbReference>
<evidence type="ECO:0000256" key="2">
    <source>
        <dbReference type="ARBA" id="ARBA00023015"/>
    </source>
</evidence>
<comment type="similarity">
    <text evidence="1">Belongs to the LysR transcriptional regulatory family.</text>
</comment>
<evidence type="ECO:0000256" key="4">
    <source>
        <dbReference type="ARBA" id="ARBA00023163"/>
    </source>
</evidence>
<dbReference type="PROSITE" id="PS50931">
    <property type="entry name" value="HTH_LYSR"/>
    <property type="match status" value="1"/>
</dbReference>
<dbReference type="EMBL" id="BAAAEI010000010">
    <property type="protein sequence ID" value="GAA0355391.1"/>
    <property type="molecule type" value="Genomic_DNA"/>
</dbReference>
<evidence type="ECO:0000259" key="5">
    <source>
        <dbReference type="PROSITE" id="PS50931"/>
    </source>
</evidence>
<proteinExistence type="inferred from homology"/>
<comment type="caution">
    <text evidence="6">The sequence shown here is derived from an EMBL/GenBank/DDBJ whole genome shotgun (WGS) entry which is preliminary data.</text>
</comment>
<dbReference type="Pfam" id="PF00126">
    <property type="entry name" value="HTH_1"/>
    <property type="match status" value="1"/>
</dbReference>
<protein>
    <submittedName>
        <fullName evidence="6">LysR family transcriptional regulator</fullName>
    </submittedName>
</protein>
<accession>A0ABP3GY15</accession>
<organism evidence="6 7">
    <name type="scientific">Bowmanella denitrificans</name>
    <dbReference type="NCBI Taxonomy" id="366582"/>
    <lineage>
        <taxon>Bacteria</taxon>
        <taxon>Pseudomonadati</taxon>
        <taxon>Pseudomonadota</taxon>
        <taxon>Gammaproteobacteria</taxon>
        <taxon>Alteromonadales</taxon>
        <taxon>Alteromonadaceae</taxon>
        <taxon>Bowmanella</taxon>
    </lineage>
</organism>
<dbReference type="CDD" id="cd05466">
    <property type="entry name" value="PBP2_LTTR_substrate"/>
    <property type="match status" value="1"/>
</dbReference>
<keyword evidence="2" id="KW-0805">Transcription regulation</keyword>
<evidence type="ECO:0000313" key="7">
    <source>
        <dbReference type="Proteomes" id="UP001501757"/>
    </source>
</evidence>
<dbReference type="Pfam" id="PF03466">
    <property type="entry name" value="LysR_substrate"/>
    <property type="match status" value="1"/>
</dbReference>
<keyword evidence="3" id="KW-0238">DNA-binding</keyword>
<evidence type="ECO:0000256" key="1">
    <source>
        <dbReference type="ARBA" id="ARBA00009437"/>
    </source>
</evidence>
<dbReference type="InterPro" id="IPR000847">
    <property type="entry name" value="LysR_HTH_N"/>
</dbReference>
<dbReference type="PANTHER" id="PTHR30126:SF98">
    <property type="entry name" value="HTH-TYPE TRANSCRIPTIONAL ACTIVATOR BAUR"/>
    <property type="match status" value="1"/>
</dbReference>
<keyword evidence="4" id="KW-0804">Transcription</keyword>
<dbReference type="Gene3D" id="1.10.10.10">
    <property type="entry name" value="Winged helix-like DNA-binding domain superfamily/Winged helix DNA-binding domain"/>
    <property type="match status" value="1"/>
</dbReference>
<evidence type="ECO:0000313" key="6">
    <source>
        <dbReference type="EMBL" id="GAA0355391.1"/>
    </source>
</evidence>
<keyword evidence="7" id="KW-1185">Reference proteome</keyword>
<feature type="domain" description="HTH lysR-type" evidence="5">
    <location>
        <begin position="13"/>
        <end position="70"/>
    </location>
</feature>
<dbReference type="Proteomes" id="UP001501757">
    <property type="component" value="Unassembled WGS sequence"/>
</dbReference>
<sequence length="305" mass="34046">MLSARKLRQVSNLDLKLLKTFIAVVQAGSFTGAEGILNLSRSAISIYISDLEKRLGMKLCNRGRAGFNLTLEGQKVYDAALKLMHATEQFQEEVNNTYSVLKGELNIGIIDNLVTIPHRTISQALARLKHTSSEIRINIRMSNPADISLALLEGELDVGVMPSLQPIDGLRLHPLYSESSALYCSAAHPLFVQTDDLANIGKHSAVLPIYAQHMNQPQLFDHLQVTATSNDREGVAFLVLTHEYIGFLPEHYASRWVEKGEMRALLPETLNYQTDFFVATRQAQRNKRVLDVFLKALVEHPAQAD</sequence>
<name>A0ABP3GY15_9ALTE</name>
<dbReference type="PANTHER" id="PTHR30126">
    <property type="entry name" value="HTH-TYPE TRANSCRIPTIONAL REGULATOR"/>
    <property type="match status" value="1"/>
</dbReference>
<dbReference type="SUPFAM" id="SSF46785">
    <property type="entry name" value="Winged helix' DNA-binding domain"/>
    <property type="match status" value="1"/>
</dbReference>
<dbReference type="Gene3D" id="3.40.190.290">
    <property type="match status" value="1"/>
</dbReference>
<dbReference type="InterPro" id="IPR036390">
    <property type="entry name" value="WH_DNA-bd_sf"/>
</dbReference>